<name>B1I6E3_DESAP</name>
<proteinExistence type="predicted"/>
<dbReference type="EMBL" id="CP000860">
    <property type="protein sequence ID" value="ACA60554.1"/>
    <property type="molecule type" value="Genomic_DNA"/>
</dbReference>
<dbReference type="STRING" id="477974.Daud_2064"/>
<dbReference type="KEGG" id="dau:Daud_2064"/>
<gene>
    <name evidence="1" type="ordered locus">Daud_2064</name>
</gene>
<dbReference type="AlphaFoldDB" id="B1I6E3"/>
<reference evidence="2" key="1">
    <citation type="submission" date="2007-10" db="EMBL/GenBank/DDBJ databases">
        <title>Complete sequence of chromosome of Desulforudis audaxviator MP104C.</title>
        <authorList>
            <person name="Copeland A."/>
            <person name="Lucas S."/>
            <person name="Lapidus A."/>
            <person name="Barry K."/>
            <person name="Glavina del Rio T."/>
            <person name="Dalin E."/>
            <person name="Tice H."/>
            <person name="Bruce D."/>
            <person name="Pitluck S."/>
            <person name="Lowry S.R."/>
            <person name="Larimer F."/>
            <person name="Land M.L."/>
            <person name="Hauser L."/>
            <person name="Kyrpides N."/>
            <person name="Ivanova N.N."/>
            <person name="Richardson P."/>
        </authorList>
    </citation>
    <scope>NUCLEOTIDE SEQUENCE [LARGE SCALE GENOMIC DNA]</scope>
    <source>
        <strain evidence="2">MP104C</strain>
    </source>
</reference>
<organism evidence="1 2">
    <name type="scientific">Desulforudis audaxviator (strain MP104C)</name>
    <dbReference type="NCBI Taxonomy" id="477974"/>
    <lineage>
        <taxon>Bacteria</taxon>
        <taxon>Bacillati</taxon>
        <taxon>Bacillota</taxon>
        <taxon>Clostridia</taxon>
        <taxon>Thermoanaerobacterales</taxon>
        <taxon>Candidatus Desulforudaceae</taxon>
        <taxon>Candidatus Desulforudis</taxon>
    </lineage>
</organism>
<dbReference type="Proteomes" id="UP000008544">
    <property type="component" value="Chromosome"/>
</dbReference>
<accession>B1I6E3</accession>
<protein>
    <submittedName>
        <fullName evidence="1">Uncharacterized protein</fullName>
    </submittedName>
</protein>
<evidence type="ECO:0000313" key="2">
    <source>
        <dbReference type="Proteomes" id="UP000008544"/>
    </source>
</evidence>
<reference evidence="1 2" key="2">
    <citation type="journal article" date="2008" name="Science">
        <title>Environmental genomics reveals a single-species ecosystem deep within Earth.</title>
        <authorList>
            <person name="Chivian D."/>
            <person name="Brodie E.L."/>
            <person name="Alm E.J."/>
            <person name="Culley D.E."/>
            <person name="Dehal P.S."/>
            <person name="Desantis T.Z."/>
            <person name="Gihring T.M."/>
            <person name="Lapidus A."/>
            <person name="Lin L.H."/>
            <person name="Lowry S.R."/>
            <person name="Moser D.P."/>
            <person name="Richardson P.M."/>
            <person name="Southam G."/>
            <person name="Wanger G."/>
            <person name="Pratt L.M."/>
            <person name="Andersen G.L."/>
            <person name="Hazen T.C."/>
            <person name="Brockman F.J."/>
            <person name="Arkin A.P."/>
            <person name="Onstott T.C."/>
        </authorList>
    </citation>
    <scope>NUCLEOTIDE SEQUENCE [LARGE SCALE GENOMIC DNA]</scope>
    <source>
        <strain evidence="1 2">MP104C</strain>
    </source>
</reference>
<keyword evidence="2" id="KW-1185">Reference proteome</keyword>
<evidence type="ECO:0000313" key="1">
    <source>
        <dbReference type="EMBL" id="ACA60554.1"/>
    </source>
</evidence>
<sequence length="85" mass="9707">MDTTRARIFLVLVLSVTVLVWGTGTCLYHLNRFLAPPRPIQAVEFQRLDDERLVCTVLGVELVLAVPHNHSWWSVPDEPPPGQRY</sequence>
<dbReference type="RefSeq" id="WP_012303129.1">
    <property type="nucleotide sequence ID" value="NC_010424.1"/>
</dbReference>
<dbReference type="HOGENOM" id="CLU_2507206_0_0_9"/>